<organism evidence="1 2">
    <name type="scientific">Helicobacter typhlonius</name>
    <dbReference type="NCBI Taxonomy" id="76936"/>
    <lineage>
        <taxon>Bacteria</taxon>
        <taxon>Pseudomonadati</taxon>
        <taxon>Campylobacterota</taxon>
        <taxon>Epsilonproteobacteria</taxon>
        <taxon>Campylobacterales</taxon>
        <taxon>Helicobacteraceae</taxon>
        <taxon>Helicobacter</taxon>
    </lineage>
</organism>
<dbReference type="EMBL" id="LN907858">
    <property type="protein sequence ID" value="CUU39904.1"/>
    <property type="molecule type" value="Genomic_DNA"/>
</dbReference>
<dbReference type="InterPro" id="IPR026913">
    <property type="entry name" value="METTL24"/>
</dbReference>
<evidence type="ECO:0000313" key="1">
    <source>
        <dbReference type="EMBL" id="CUU39904.1"/>
    </source>
</evidence>
<gene>
    <name evidence="1" type="ORF">BN2458_PEG1019</name>
</gene>
<proteinExistence type="predicted"/>
<sequence>MFFYAPPPALKSNSSPKVVSLGVSESSPFDLEMADMGYEVLEYDASIESSPYPKHPNIKFFKKFVGAAESHNTITLEQIIKDNHFDENAHNILQCDIEDVEWEVLEGIDIALLAQYFPQILFEFHNCYPDDEALTQRRLSILEKINKYFVPIHTHFNNNAELLFAENLFFCPVIEVSYLRKDLMPNDAKPIVGSATLPGLDYPNTQNYPDIPVIFV</sequence>
<dbReference type="SUPFAM" id="SSF53335">
    <property type="entry name" value="S-adenosyl-L-methionine-dependent methyltransferases"/>
    <property type="match status" value="1"/>
</dbReference>
<name>A0A0S4PX26_9HELI</name>
<dbReference type="PANTHER" id="PTHR32026:SF10">
    <property type="entry name" value="METHYLTRANSFERASE-LIKE PROTEIN 24-RELATED"/>
    <property type="match status" value="1"/>
</dbReference>
<dbReference type="PANTHER" id="PTHR32026">
    <property type="entry name" value="METHYLTRANSFERASE-LIKE PROTEIN 24"/>
    <property type="match status" value="1"/>
</dbReference>
<dbReference type="AlphaFoldDB" id="A0A0S4PX26"/>
<evidence type="ECO:0008006" key="3">
    <source>
        <dbReference type="Google" id="ProtNLM"/>
    </source>
</evidence>
<dbReference type="InterPro" id="IPR029063">
    <property type="entry name" value="SAM-dependent_MTases_sf"/>
</dbReference>
<reference evidence="2" key="1">
    <citation type="submission" date="2015-11" db="EMBL/GenBank/DDBJ databases">
        <authorList>
            <person name="Anvar S.Y."/>
        </authorList>
    </citation>
    <scope>NUCLEOTIDE SEQUENCE [LARGE SCALE GENOMIC DNA]</scope>
</reference>
<dbReference type="PATRIC" id="fig|76936.10.peg.995"/>
<accession>A0A0S4PX26</accession>
<dbReference type="KEGG" id="hty:BN2458_PEG1019"/>
<dbReference type="Gene3D" id="3.40.50.150">
    <property type="entry name" value="Vaccinia Virus protein VP39"/>
    <property type="match status" value="1"/>
</dbReference>
<evidence type="ECO:0000313" key="2">
    <source>
        <dbReference type="Proteomes" id="UP000064525"/>
    </source>
</evidence>
<protein>
    <recommendedName>
        <fullName evidence="3">Methyltransferase FkbM domain-containing protein</fullName>
    </recommendedName>
</protein>
<dbReference type="Proteomes" id="UP000064525">
    <property type="component" value="Chromosome I"/>
</dbReference>